<accession>A0ABP8QTK1</accession>
<keyword evidence="2" id="KW-1185">Reference proteome</keyword>
<protein>
    <recommendedName>
        <fullName evidence="3">Carboxypeptidase regulatory-like domain-containing protein</fullName>
    </recommendedName>
</protein>
<dbReference type="InterPro" id="IPR008969">
    <property type="entry name" value="CarboxyPept-like_regulatory"/>
</dbReference>
<comment type="caution">
    <text evidence="1">The sequence shown here is derived from an EMBL/GenBank/DDBJ whole genome shotgun (WGS) entry which is preliminary data.</text>
</comment>
<evidence type="ECO:0008006" key="3">
    <source>
        <dbReference type="Google" id="ProtNLM"/>
    </source>
</evidence>
<organism evidence="1 2">
    <name type="scientific">Hymenobacter ginsengisoli</name>
    <dbReference type="NCBI Taxonomy" id="1051626"/>
    <lineage>
        <taxon>Bacteria</taxon>
        <taxon>Pseudomonadati</taxon>
        <taxon>Bacteroidota</taxon>
        <taxon>Cytophagia</taxon>
        <taxon>Cytophagales</taxon>
        <taxon>Hymenobacteraceae</taxon>
        <taxon>Hymenobacter</taxon>
    </lineage>
</organism>
<gene>
    <name evidence="1" type="ORF">GCM10023172_41380</name>
</gene>
<name>A0ABP8QTK1_9BACT</name>
<dbReference type="Proteomes" id="UP001501243">
    <property type="component" value="Unassembled WGS sequence"/>
</dbReference>
<dbReference type="SUPFAM" id="SSF49464">
    <property type="entry name" value="Carboxypeptidase regulatory domain-like"/>
    <property type="match status" value="1"/>
</dbReference>
<dbReference type="EMBL" id="BAABGQ010000012">
    <property type="protein sequence ID" value="GAA4508751.1"/>
    <property type="molecule type" value="Genomic_DNA"/>
</dbReference>
<sequence length="129" mass="13949">MLSAGCAASNRVSLPTFSYNQRFRNRLIVNRIPHYGDGNPDGCIVESQFALALRADGDSIAGIVTDTETKKPVFYAITTLFSANTPAPRSALVSPAGRFAFSRAQQVRRITVAAIGYRTLTVDVQPISN</sequence>
<evidence type="ECO:0000313" key="1">
    <source>
        <dbReference type="EMBL" id="GAA4508751.1"/>
    </source>
</evidence>
<proteinExistence type="predicted"/>
<evidence type="ECO:0000313" key="2">
    <source>
        <dbReference type="Proteomes" id="UP001501243"/>
    </source>
</evidence>
<reference evidence="2" key="1">
    <citation type="journal article" date="2019" name="Int. J. Syst. Evol. Microbiol.">
        <title>The Global Catalogue of Microorganisms (GCM) 10K type strain sequencing project: providing services to taxonomists for standard genome sequencing and annotation.</title>
        <authorList>
            <consortium name="The Broad Institute Genomics Platform"/>
            <consortium name="The Broad Institute Genome Sequencing Center for Infectious Disease"/>
            <person name="Wu L."/>
            <person name="Ma J."/>
        </authorList>
    </citation>
    <scope>NUCLEOTIDE SEQUENCE [LARGE SCALE GENOMIC DNA]</scope>
    <source>
        <strain evidence="2">JCM 17841</strain>
    </source>
</reference>